<keyword evidence="1" id="KW-0963">Cytoplasm</keyword>
<keyword evidence="3 8" id="KW-0489">Methyltransferase</keyword>
<feature type="domain" description="RlmG N-terminal" evidence="7">
    <location>
        <begin position="7"/>
        <end position="191"/>
    </location>
</feature>
<dbReference type="GO" id="GO:0008168">
    <property type="term" value="F:methyltransferase activity"/>
    <property type="evidence" value="ECO:0007669"/>
    <property type="project" value="UniProtKB-KW"/>
</dbReference>
<evidence type="ECO:0000313" key="8">
    <source>
        <dbReference type="EMBL" id="MFC4361085.1"/>
    </source>
</evidence>
<dbReference type="Proteomes" id="UP001595840">
    <property type="component" value="Unassembled WGS sequence"/>
</dbReference>
<keyword evidence="9" id="KW-1185">Reference proteome</keyword>
<dbReference type="SUPFAM" id="SSF53335">
    <property type="entry name" value="S-adenosyl-L-methionine-dependent methyltransferases"/>
    <property type="match status" value="2"/>
</dbReference>
<dbReference type="PANTHER" id="PTHR47816:SF5">
    <property type="entry name" value="RIBOSOMAL RNA LARGE SUBUNIT METHYLTRANSFERASE G"/>
    <property type="match status" value="1"/>
</dbReference>
<dbReference type="RefSeq" id="WP_290260305.1">
    <property type="nucleotide sequence ID" value="NZ_JAUFQG010000004.1"/>
</dbReference>
<proteinExistence type="predicted"/>
<dbReference type="PROSITE" id="PS00092">
    <property type="entry name" value="N6_MTASE"/>
    <property type="match status" value="1"/>
</dbReference>
<dbReference type="PIRSF" id="PIRSF037565">
    <property type="entry name" value="RRNA_m2G_Mtase_RsmD_prd"/>
    <property type="match status" value="1"/>
</dbReference>
<dbReference type="Pfam" id="PF05175">
    <property type="entry name" value="MTS"/>
    <property type="match status" value="1"/>
</dbReference>
<evidence type="ECO:0000256" key="4">
    <source>
        <dbReference type="ARBA" id="ARBA00022679"/>
    </source>
</evidence>
<dbReference type="InterPro" id="IPR007848">
    <property type="entry name" value="Small_mtfrase_dom"/>
</dbReference>
<dbReference type="EMBL" id="JBHSCX010000003">
    <property type="protein sequence ID" value="MFC4361085.1"/>
    <property type="molecule type" value="Genomic_DNA"/>
</dbReference>
<dbReference type="Gene3D" id="3.40.50.150">
    <property type="entry name" value="Vaccinia Virus protein VP39"/>
    <property type="match status" value="2"/>
</dbReference>
<dbReference type="InterPro" id="IPR058679">
    <property type="entry name" value="RlmG_N"/>
</dbReference>
<evidence type="ECO:0000256" key="5">
    <source>
        <dbReference type="ARBA" id="ARBA00022691"/>
    </source>
</evidence>
<dbReference type="CDD" id="cd02440">
    <property type="entry name" value="AdoMet_MTases"/>
    <property type="match status" value="1"/>
</dbReference>
<evidence type="ECO:0000256" key="3">
    <source>
        <dbReference type="ARBA" id="ARBA00022603"/>
    </source>
</evidence>
<dbReference type="InterPro" id="IPR017237">
    <property type="entry name" value="RLMG"/>
</dbReference>
<feature type="domain" description="Methyltransferase small" evidence="6">
    <location>
        <begin position="212"/>
        <end position="382"/>
    </location>
</feature>
<gene>
    <name evidence="8" type="ORF">ACFOX3_02165</name>
</gene>
<evidence type="ECO:0000256" key="1">
    <source>
        <dbReference type="ARBA" id="ARBA00022490"/>
    </source>
</evidence>
<name>A0ABV8UZG2_9GAMM</name>
<dbReference type="InterPro" id="IPR046977">
    <property type="entry name" value="RsmC/RlmG"/>
</dbReference>
<organism evidence="8 9">
    <name type="scientific">Simiduia curdlanivorans</name>
    <dbReference type="NCBI Taxonomy" id="1492769"/>
    <lineage>
        <taxon>Bacteria</taxon>
        <taxon>Pseudomonadati</taxon>
        <taxon>Pseudomonadota</taxon>
        <taxon>Gammaproteobacteria</taxon>
        <taxon>Cellvibrionales</taxon>
        <taxon>Cellvibrionaceae</taxon>
        <taxon>Simiduia</taxon>
    </lineage>
</organism>
<keyword evidence="4" id="KW-0808">Transferase</keyword>
<dbReference type="PANTHER" id="PTHR47816">
    <property type="entry name" value="RIBOSOMAL RNA SMALL SUBUNIT METHYLTRANSFERASE C"/>
    <property type="match status" value="1"/>
</dbReference>
<protein>
    <submittedName>
        <fullName evidence="8">Methyltransferase</fullName>
    </submittedName>
</protein>
<dbReference type="InterPro" id="IPR029063">
    <property type="entry name" value="SAM-dependent_MTases_sf"/>
</dbReference>
<evidence type="ECO:0000259" key="6">
    <source>
        <dbReference type="Pfam" id="PF05175"/>
    </source>
</evidence>
<dbReference type="GO" id="GO:0032259">
    <property type="term" value="P:methylation"/>
    <property type="evidence" value="ECO:0007669"/>
    <property type="project" value="UniProtKB-KW"/>
</dbReference>
<accession>A0ABV8UZG2</accession>
<dbReference type="Pfam" id="PF26049">
    <property type="entry name" value="RLMG_N"/>
    <property type="match status" value="1"/>
</dbReference>
<evidence type="ECO:0000256" key="2">
    <source>
        <dbReference type="ARBA" id="ARBA00022552"/>
    </source>
</evidence>
<dbReference type="InterPro" id="IPR002052">
    <property type="entry name" value="DNA_methylase_N6_adenine_CS"/>
</dbReference>
<evidence type="ECO:0000313" key="9">
    <source>
        <dbReference type="Proteomes" id="UP001595840"/>
    </source>
</evidence>
<keyword evidence="2" id="KW-0698">rRNA processing</keyword>
<sequence>MVNDNGFSTSFGAFTLSRWSRTNTPSEQNLQAWDAADELLLEHLAQVSLPESARVLILNDQSGALVTTLAAAKAPGCSVQFATDSYLSTQAAQKNVTANGGDVTQVTWLNSLDRAQGSIDVLLIKLPKNLSLLEDQLYRYRDQLNPHTKIIAAGMVKHMAAGVFKLFEDILGATKTSLAKKKARLIFCELDKTQWLPAPDLNTHYVLENTNYQITNYPNVFSRESLDIGTRFFLQHFPKKMQVEKIADIGCGNGILGLVATGKYPEATVDFYDESYMAVACAEQNFTRAWPDRMASFRTDDGMSNALPDSYQLIVCNPPFHQHNVVGDFVALQMFRDAKSALQQGGEFWLVGNRHLPYKDHIKHLFGNSMVVASNQKFVVLKAIKR</sequence>
<comment type="caution">
    <text evidence="8">The sequence shown here is derived from an EMBL/GenBank/DDBJ whole genome shotgun (WGS) entry which is preliminary data.</text>
</comment>
<keyword evidence="5" id="KW-0949">S-adenosyl-L-methionine</keyword>
<reference evidence="9" key="1">
    <citation type="journal article" date="2019" name="Int. J. Syst. Evol. Microbiol.">
        <title>The Global Catalogue of Microorganisms (GCM) 10K type strain sequencing project: providing services to taxonomists for standard genome sequencing and annotation.</title>
        <authorList>
            <consortium name="The Broad Institute Genomics Platform"/>
            <consortium name="The Broad Institute Genome Sequencing Center for Infectious Disease"/>
            <person name="Wu L."/>
            <person name="Ma J."/>
        </authorList>
    </citation>
    <scope>NUCLEOTIDE SEQUENCE [LARGE SCALE GENOMIC DNA]</scope>
    <source>
        <strain evidence="9">CECT 8570</strain>
    </source>
</reference>
<evidence type="ECO:0000259" key="7">
    <source>
        <dbReference type="Pfam" id="PF26049"/>
    </source>
</evidence>